<dbReference type="SFLD" id="SFLDS00029">
    <property type="entry name" value="Radical_SAM"/>
    <property type="match status" value="1"/>
</dbReference>
<protein>
    <submittedName>
        <fullName evidence="2">DNA photolyase</fullName>
    </submittedName>
</protein>
<reference evidence="2 3" key="1">
    <citation type="submission" date="2019-01" db="EMBL/GenBank/DDBJ databases">
        <title>Geovibrio thiophilus DSM 11263, complete genome.</title>
        <authorList>
            <person name="Spring S."/>
            <person name="Bunk B."/>
            <person name="Sproer C."/>
        </authorList>
    </citation>
    <scope>NUCLEOTIDE SEQUENCE [LARGE SCALE GENOMIC DNA]</scope>
    <source>
        <strain evidence="2 3">DSM 11263</strain>
    </source>
</reference>
<sequence length="341" mass="39095">MIYIEKSAENLPLARRIARENEAVLVEDGFTPEDTKRNILISSSRNNYVHRCPATKIYRCCNYYVTDAAEGCPFDCSYCILQSYLNHSYIKVYGDTDAIVSEMRALGAKGERVRLGTGELSDSLALDNVLGLSEILVPVVNEYDNIQFELKTKSANVSKLFNLNPKNIVVSWSLNPEHVIKMEEHGAAPLRARLSAAKELAEYGYKVSFHFDPVIYYEGFEKDYDELIELLAQYVDESSVQFVSVSTFRFMPELLSAMRDKFGGSMLLKGDYTKGLDGKMRYFKPLRAHMLRSVVGSVRKRWENAFLYFCMEHSSLWEKLMGFDPGEREELESLFPFIRMK</sequence>
<dbReference type="RefSeq" id="WP_128467453.1">
    <property type="nucleotide sequence ID" value="NZ_CP035108.1"/>
</dbReference>
<dbReference type="SUPFAM" id="SSF102114">
    <property type="entry name" value="Radical SAM enzymes"/>
    <property type="match status" value="1"/>
</dbReference>
<evidence type="ECO:0000259" key="1">
    <source>
        <dbReference type="PROSITE" id="PS51918"/>
    </source>
</evidence>
<dbReference type="OrthoDB" id="368646at2"/>
<dbReference type="PANTHER" id="PTHR37822:SF2">
    <property type="entry name" value="SPORE PHOTOPRODUCT LYASE"/>
    <property type="match status" value="1"/>
</dbReference>
<dbReference type="Gene3D" id="3.80.30.30">
    <property type="match status" value="1"/>
</dbReference>
<evidence type="ECO:0000313" key="3">
    <source>
        <dbReference type="Proteomes" id="UP000287502"/>
    </source>
</evidence>
<dbReference type="PANTHER" id="PTHR37822">
    <property type="entry name" value="SPORE PHOTOPRODUCT LYASE-RELATED"/>
    <property type="match status" value="1"/>
</dbReference>
<dbReference type="Proteomes" id="UP000287502">
    <property type="component" value="Chromosome"/>
</dbReference>
<proteinExistence type="predicted"/>
<dbReference type="InterPro" id="IPR049539">
    <property type="entry name" value="SPL"/>
</dbReference>
<dbReference type="InterPro" id="IPR007197">
    <property type="entry name" value="rSAM"/>
</dbReference>
<keyword evidence="3" id="KW-1185">Reference proteome</keyword>
<dbReference type="KEGG" id="gtl:EP073_12255"/>
<dbReference type="GO" id="GO:0042601">
    <property type="term" value="C:endospore-forming forespore"/>
    <property type="evidence" value="ECO:0007669"/>
    <property type="project" value="TreeGrafter"/>
</dbReference>
<dbReference type="GO" id="GO:0003913">
    <property type="term" value="F:DNA photolyase activity"/>
    <property type="evidence" value="ECO:0007669"/>
    <property type="project" value="TreeGrafter"/>
</dbReference>
<gene>
    <name evidence="2" type="ORF">EP073_12255</name>
</gene>
<dbReference type="Gene3D" id="3.40.50.12110">
    <property type="match status" value="1"/>
</dbReference>
<dbReference type="AlphaFoldDB" id="A0A410K1M8"/>
<evidence type="ECO:0000313" key="2">
    <source>
        <dbReference type="EMBL" id="QAR34148.1"/>
    </source>
</evidence>
<dbReference type="InterPro" id="IPR058240">
    <property type="entry name" value="rSAM_sf"/>
</dbReference>
<name>A0A410K1M8_9BACT</name>
<dbReference type="EMBL" id="CP035108">
    <property type="protein sequence ID" value="QAR34148.1"/>
    <property type="molecule type" value="Genomic_DNA"/>
</dbReference>
<keyword evidence="2" id="KW-0456">Lyase</keyword>
<dbReference type="GO" id="GO:1904047">
    <property type="term" value="F:S-adenosyl-L-methionine binding"/>
    <property type="evidence" value="ECO:0007669"/>
    <property type="project" value="TreeGrafter"/>
</dbReference>
<dbReference type="GO" id="GO:0051539">
    <property type="term" value="F:4 iron, 4 sulfur cluster binding"/>
    <property type="evidence" value="ECO:0007669"/>
    <property type="project" value="TreeGrafter"/>
</dbReference>
<feature type="domain" description="Radical SAM core" evidence="1">
    <location>
        <begin position="53"/>
        <end position="301"/>
    </location>
</feature>
<dbReference type="Pfam" id="PF20903">
    <property type="entry name" value="SPL"/>
    <property type="match status" value="1"/>
</dbReference>
<organism evidence="2 3">
    <name type="scientific">Geovibrio thiophilus</name>
    <dbReference type="NCBI Taxonomy" id="139438"/>
    <lineage>
        <taxon>Bacteria</taxon>
        <taxon>Pseudomonadati</taxon>
        <taxon>Deferribacterota</taxon>
        <taxon>Deferribacteres</taxon>
        <taxon>Deferribacterales</taxon>
        <taxon>Geovibrionaceae</taxon>
        <taxon>Geovibrio</taxon>
    </lineage>
</organism>
<dbReference type="PROSITE" id="PS51918">
    <property type="entry name" value="RADICAL_SAM"/>
    <property type="match status" value="1"/>
</dbReference>
<accession>A0A410K1M8</accession>